<dbReference type="Pfam" id="PF01569">
    <property type="entry name" value="PAP2"/>
    <property type="match status" value="1"/>
</dbReference>
<feature type="transmembrane region" description="Helical" evidence="2">
    <location>
        <begin position="189"/>
        <end position="208"/>
    </location>
</feature>
<dbReference type="PANTHER" id="PTHR14969">
    <property type="entry name" value="SPHINGOSINE-1-PHOSPHATE PHOSPHOHYDROLASE"/>
    <property type="match status" value="1"/>
</dbReference>
<dbReference type="EMBL" id="FNTD01000004">
    <property type="protein sequence ID" value="SEE17292.1"/>
    <property type="molecule type" value="Genomic_DNA"/>
</dbReference>
<dbReference type="CDD" id="cd03392">
    <property type="entry name" value="PAP2_like_2"/>
    <property type="match status" value="1"/>
</dbReference>
<evidence type="ECO:0000313" key="4">
    <source>
        <dbReference type="EMBL" id="SEE17292.1"/>
    </source>
</evidence>
<dbReference type="GeneID" id="95516162"/>
<dbReference type="Proteomes" id="UP000182375">
    <property type="component" value="Unassembled WGS sequence"/>
</dbReference>
<feature type="compositionally biased region" description="Acidic residues" evidence="1">
    <location>
        <begin position="220"/>
        <end position="230"/>
    </location>
</feature>
<keyword evidence="2" id="KW-1133">Transmembrane helix</keyword>
<dbReference type="SUPFAM" id="SSF48317">
    <property type="entry name" value="Acid phosphatase/Vanadium-dependent haloperoxidase"/>
    <property type="match status" value="1"/>
</dbReference>
<feature type="region of interest" description="Disordered" evidence="1">
    <location>
        <begin position="212"/>
        <end position="249"/>
    </location>
</feature>
<organism evidence="4 5">
    <name type="scientific">Streptomyces misionensis</name>
    <dbReference type="NCBI Taxonomy" id="67331"/>
    <lineage>
        <taxon>Bacteria</taxon>
        <taxon>Bacillati</taxon>
        <taxon>Actinomycetota</taxon>
        <taxon>Actinomycetes</taxon>
        <taxon>Kitasatosporales</taxon>
        <taxon>Streptomycetaceae</taxon>
        <taxon>Streptomyces</taxon>
    </lineage>
</organism>
<accession>A0A1H5GNE8</accession>
<dbReference type="AlphaFoldDB" id="A0A1H5GNE8"/>
<reference evidence="4 5" key="1">
    <citation type="submission" date="2016-10" db="EMBL/GenBank/DDBJ databases">
        <authorList>
            <person name="de Groot N.N."/>
        </authorList>
    </citation>
    <scope>NUCLEOTIDE SEQUENCE [LARGE SCALE GENOMIC DNA]</scope>
    <source>
        <strain evidence="4 5">DSM 40306</strain>
    </source>
</reference>
<dbReference type="SMART" id="SM00014">
    <property type="entry name" value="acidPPc"/>
    <property type="match status" value="1"/>
</dbReference>
<dbReference type="InterPro" id="IPR036938">
    <property type="entry name" value="PAP2/HPO_sf"/>
</dbReference>
<name>A0A1H5GNE8_9ACTN</name>
<dbReference type="Gene3D" id="1.20.144.10">
    <property type="entry name" value="Phosphatidic acid phosphatase type 2/haloperoxidase"/>
    <property type="match status" value="1"/>
</dbReference>
<feature type="compositionally biased region" description="Basic and acidic residues" evidence="1">
    <location>
        <begin position="231"/>
        <end position="242"/>
    </location>
</feature>
<dbReference type="RefSeq" id="WP_244174971.1">
    <property type="nucleotide sequence ID" value="NZ_FNTD01000004.1"/>
</dbReference>
<feature type="transmembrane region" description="Helical" evidence="2">
    <location>
        <begin position="132"/>
        <end position="151"/>
    </location>
</feature>
<evidence type="ECO:0000259" key="3">
    <source>
        <dbReference type="SMART" id="SM00014"/>
    </source>
</evidence>
<keyword evidence="2" id="KW-0812">Transmembrane</keyword>
<dbReference type="STRING" id="67331.SAMN04490357_7163"/>
<dbReference type="InterPro" id="IPR000326">
    <property type="entry name" value="PAP2/HPO"/>
</dbReference>
<evidence type="ECO:0000313" key="5">
    <source>
        <dbReference type="Proteomes" id="UP000182375"/>
    </source>
</evidence>
<proteinExistence type="predicted"/>
<feature type="transmembrane region" description="Helical" evidence="2">
    <location>
        <begin position="163"/>
        <end position="183"/>
    </location>
</feature>
<evidence type="ECO:0000256" key="1">
    <source>
        <dbReference type="SAM" id="MobiDB-lite"/>
    </source>
</evidence>
<feature type="transmembrane region" description="Helical" evidence="2">
    <location>
        <begin position="55"/>
        <end position="78"/>
    </location>
</feature>
<sequence length="249" mass="25702">MLGPVSRKGLAGLAAWPAFAALTVLVVLGHGAPLAPDRGLHAWSLAHRPPMAAAVARGLTDTGTGVVPYALAVLAGVIAARTRRQRGTAVLLALGCLVLGQVARYGVMALVARARPPHADWQALASGWSYPSGHTTTSAMTAGLLIAALYLRSPRGRGPLMALAACWAVGVGLTRVFLGVHWFTDVVGGWLFAAGWLCACGAVAARWLPGRLAPGAPEPDPADPSDEAEAPLERDTAEDPRRRGGARPA</sequence>
<feature type="domain" description="Phosphatidic acid phosphatase type 2/haloperoxidase" evidence="3">
    <location>
        <begin position="89"/>
        <end position="203"/>
    </location>
</feature>
<dbReference type="PANTHER" id="PTHR14969:SF13">
    <property type="entry name" value="AT30094P"/>
    <property type="match status" value="1"/>
</dbReference>
<protein>
    <submittedName>
        <fullName evidence="4">Undecaprenyl-diphosphatase</fullName>
    </submittedName>
</protein>
<evidence type="ECO:0000256" key="2">
    <source>
        <dbReference type="SAM" id="Phobius"/>
    </source>
</evidence>
<feature type="transmembrane region" description="Helical" evidence="2">
    <location>
        <begin position="90"/>
        <end position="112"/>
    </location>
</feature>
<keyword evidence="2" id="KW-0472">Membrane</keyword>
<gene>
    <name evidence="4" type="ORF">SAMN04490357_7163</name>
</gene>